<evidence type="ECO:0000256" key="1">
    <source>
        <dbReference type="ARBA" id="ARBA00004127"/>
    </source>
</evidence>
<dbReference type="Gene3D" id="1.20.1530.20">
    <property type="match status" value="1"/>
</dbReference>
<dbReference type="InterPro" id="IPR006153">
    <property type="entry name" value="Cation/H_exchanger_TM"/>
</dbReference>
<dbReference type="FunFam" id="3.40.50.720:FF:000036">
    <property type="entry name" value="Glutathione-regulated potassium-efflux system protein KefB"/>
    <property type="match status" value="1"/>
</dbReference>
<dbReference type="InterPro" id="IPR003148">
    <property type="entry name" value="RCK_N"/>
</dbReference>
<keyword evidence="9 11" id="KW-0472">Membrane</keyword>
<feature type="region of interest" description="Disordered" evidence="10">
    <location>
        <begin position="575"/>
        <end position="596"/>
    </location>
</feature>
<evidence type="ECO:0000256" key="6">
    <source>
        <dbReference type="ARBA" id="ARBA00022958"/>
    </source>
</evidence>
<dbReference type="STRING" id="51670.SAMN04488557_0026"/>
<evidence type="ECO:0000313" key="13">
    <source>
        <dbReference type="EMBL" id="SFV25688.1"/>
    </source>
</evidence>
<keyword evidence="6" id="KW-0630">Potassium</keyword>
<evidence type="ECO:0000256" key="4">
    <source>
        <dbReference type="ARBA" id="ARBA00022538"/>
    </source>
</evidence>
<evidence type="ECO:0000256" key="7">
    <source>
        <dbReference type="ARBA" id="ARBA00022989"/>
    </source>
</evidence>
<dbReference type="PANTHER" id="PTHR46157:SF4">
    <property type="entry name" value="K(+) EFFLUX ANTIPORTER 3, CHLOROPLASTIC"/>
    <property type="match status" value="1"/>
</dbReference>
<dbReference type="Proteomes" id="UP000199423">
    <property type="component" value="Unassembled WGS sequence"/>
</dbReference>
<evidence type="ECO:0000256" key="10">
    <source>
        <dbReference type="SAM" id="MobiDB-lite"/>
    </source>
</evidence>
<proteinExistence type="predicted"/>
<keyword evidence="14" id="KW-1185">Reference proteome</keyword>
<dbReference type="PANTHER" id="PTHR46157">
    <property type="entry name" value="K(+) EFFLUX ANTIPORTER 3, CHLOROPLASTIC"/>
    <property type="match status" value="1"/>
</dbReference>
<dbReference type="InterPro" id="IPR038770">
    <property type="entry name" value="Na+/solute_symporter_sf"/>
</dbReference>
<dbReference type="PROSITE" id="PS51201">
    <property type="entry name" value="RCK_N"/>
    <property type="match status" value="1"/>
</dbReference>
<dbReference type="Pfam" id="PF02254">
    <property type="entry name" value="TrkA_N"/>
    <property type="match status" value="1"/>
</dbReference>
<keyword evidence="3" id="KW-0050">Antiport</keyword>
<dbReference type="GO" id="GO:1902600">
    <property type="term" value="P:proton transmembrane transport"/>
    <property type="evidence" value="ECO:0007669"/>
    <property type="project" value="InterPro"/>
</dbReference>
<organism evidence="13 14">
    <name type="scientific">Hyphomicrobium facile</name>
    <dbReference type="NCBI Taxonomy" id="51670"/>
    <lineage>
        <taxon>Bacteria</taxon>
        <taxon>Pseudomonadati</taxon>
        <taxon>Pseudomonadota</taxon>
        <taxon>Alphaproteobacteria</taxon>
        <taxon>Hyphomicrobiales</taxon>
        <taxon>Hyphomicrobiaceae</taxon>
        <taxon>Hyphomicrobium</taxon>
    </lineage>
</organism>
<keyword evidence="2" id="KW-0813">Transport</keyword>
<feature type="transmembrane region" description="Helical" evidence="11">
    <location>
        <begin position="12"/>
        <end position="28"/>
    </location>
</feature>
<reference evidence="14" key="1">
    <citation type="submission" date="2016-10" db="EMBL/GenBank/DDBJ databases">
        <authorList>
            <person name="Varghese N."/>
            <person name="Submissions S."/>
        </authorList>
    </citation>
    <scope>NUCLEOTIDE SEQUENCE [LARGE SCALE GENOMIC DNA]</scope>
    <source>
        <strain evidence="14">DSM 1565</strain>
    </source>
</reference>
<feature type="transmembrane region" description="Helical" evidence="11">
    <location>
        <begin position="163"/>
        <end position="185"/>
    </location>
</feature>
<feature type="transmembrane region" description="Helical" evidence="11">
    <location>
        <begin position="101"/>
        <end position="124"/>
    </location>
</feature>
<dbReference type="Gene3D" id="3.40.50.720">
    <property type="entry name" value="NAD(P)-binding Rossmann-like Domain"/>
    <property type="match status" value="1"/>
</dbReference>
<evidence type="ECO:0000256" key="9">
    <source>
        <dbReference type="ARBA" id="ARBA00023136"/>
    </source>
</evidence>
<dbReference type="AlphaFoldDB" id="A0A1I7MTG3"/>
<dbReference type="GO" id="GO:0016020">
    <property type="term" value="C:membrane"/>
    <property type="evidence" value="ECO:0007669"/>
    <property type="project" value="InterPro"/>
</dbReference>
<feature type="transmembrane region" description="Helical" evidence="11">
    <location>
        <begin position="312"/>
        <end position="334"/>
    </location>
</feature>
<dbReference type="Pfam" id="PF00999">
    <property type="entry name" value="Na_H_Exchanger"/>
    <property type="match status" value="1"/>
</dbReference>
<dbReference type="InterPro" id="IPR036291">
    <property type="entry name" value="NAD(P)-bd_dom_sf"/>
</dbReference>
<name>A0A1I7MTG3_9HYPH</name>
<comment type="subcellular location">
    <subcellularLocation>
        <location evidence="1">Endomembrane system</location>
        <topology evidence="1">Multi-pass membrane protein</topology>
    </subcellularLocation>
</comment>
<sequence>MSVPVDLASYKDALLVLGTAGVVVPVLHRFGVSTVLAFLLSGAFLSPGGLGALVPHLPQLSYLTITDPERLSKFAEWGVVFLLFIIGLELSFERLSTMRRLVFGLGGSQVVVSAALIGLVAYALGQPPAVALVIGAALCLSSTAIVIELLASQKRLATSVGRTSFSILLFQDLAVVPILILVGILEPGNDTSIVAKILTALAQAAIALLVIVGVGRFLLQPLFRLVAQTHNADLFIAATLFVAVSTAFITAAAGLSLALGAFVAGLVLAETEYRRAVQATVEPIKSLLLGVFFFSVGSQLDIQSLIAEPAAILATTVGLLAIQAVIIYVLARLFSVSKSASIESAALLAPGGEFAFVILTLAHASQLINQELMSILLTAVSITMALIPACAKLGRKFAKQYVPAPKIDPELTVTPVSDGSVKALVVGYGRVGQLIGDMLTEHKVSYIAVDRAPNLVANARREGKPVYYGDVTYAEFLEHCGLDTAKAAIITIHKESEIDAIVRSLRKSHPNLLIVARAKDANHARHLYEIGVNDAVPETIEASLQLSEAALVGLGVPTGPVIASIHEKRDEFRTELQRAAKKAGTETRAFPRKRSS</sequence>
<feature type="transmembrane region" description="Helical" evidence="11">
    <location>
        <begin position="197"/>
        <end position="219"/>
    </location>
</feature>
<evidence type="ECO:0000256" key="3">
    <source>
        <dbReference type="ARBA" id="ARBA00022449"/>
    </source>
</evidence>
<evidence type="ECO:0000256" key="11">
    <source>
        <dbReference type="SAM" id="Phobius"/>
    </source>
</evidence>
<dbReference type="GO" id="GO:0012505">
    <property type="term" value="C:endomembrane system"/>
    <property type="evidence" value="ECO:0007669"/>
    <property type="project" value="UniProtKB-SubCell"/>
</dbReference>
<dbReference type="EMBL" id="FPCH01000001">
    <property type="protein sequence ID" value="SFV25688.1"/>
    <property type="molecule type" value="Genomic_DNA"/>
</dbReference>
<feature type="transmembrane region" description="Helical" evidence="11">
    <location>
        <begin position="35"/>
        <end position="54"/>
    </location>
</feature>
<evidence type="ECO:0000259" key="12">
    <source>
        <dbReference type="PROSITE" id="PS51201"/>
    </source>
</evidence>
<accession>A0A1I7MTG3</accession>
<keyword evidence="5 11" id="KW-0812">Transmembrane</keyword>
<evidence type="ECO:0000256" key="5">
    <source>
        <dbReference type="ARBA" id="ARBA00022692"/>
    </source>
</evidence>
<keyword evidence="4" id="KW-0633">Potassium transport</keyword>
<keyword evidence="8" id="KW-0406">Ion transport</keyword>
<dbReference type="RefSeq" id="WP_092862497.1">
    <property type="nucleotide sequence ID" value="NZ_FPCH01000001.1"/>
</dbReference>
<dbReference type="OrthoDB" id="9781411at2"/>
<feature type="transmembrane region" description="Helical" evidence="11">
    <location>
        <begin position="346"/>
        <end position="366"/>
    </location>
</feature>
<dbReference type="GO" id="GO:0015297">
    <property type="term" value="F:antiporter activity"/>
    <property type="evidence" value="ECO:0007669"/>
    <property type="project" value="UniProtKB-KW"/>
</dbReference>
<dbReference type="GO" id="GO:0006813">
    <property type="term" value="P:potassium ion transport"/>
    <property type="evidence" value="ECO:0007669"/>
    <property type="project" value="UniProtKB-KW"/>
</dbReference>
<feature type="transmembrane region" description="Helical" evidence="11">
    <location>
        <begin position="130"/>
        <end position="151"/>
    </location>
</feature>
<evidence type="ECO:0000256" key="8">
    <source>
        <dbReference type="ARBA" id="ARBA00023065"/>
    </source>
</evidence>
<feature type="domain" description="RCK N-terminal" evidence="12">
    <location>
        <begin position="420"/>
        <end position="537"/>
    </location>
</feature>
<protein>
    <submittedName>
        <fullName evidence="13">Kef-type potassium/proton antiporter, CPA2 family</fullName>
    </submittedName>
</protein>
<gene>
    <name evidence="13" type="ORF">SAMN04488557_0026</name>
</gene>
<feature type="transmembrane region" description="Helical" evidence="11">
    <location>
        <begin position="372"/>
        <end position="391"/>
    </location>
</feature>
<evidence type="ECO:0000256" key="2">
    <source>
        <dbReference type="ARBA" id="ARBA00022448"/>
    </source>
</evidence>
<evidence type="ECO:0000313" key="14">
    <source>
        <dbReference type="Proteomes" id="UP000199423"/>
    </source>
</evidence>
<feature type="transmembrane region" description="Helical" evidence="11">
    <location>
        <begin position="74"/>
        <end position="92"/>
    </location>
</feature>
<keyword evidence="7 11" id="KW-1133">Transmembrane helix</keyword>
<dbReference type="SUPFAM" id="SSF51735">
    <property type="entry name" value="NAD(P)-binding Rossmann-fold domains"/>
    <property type="match status" value="1"/>
</dbReference>